<feature type="transmembrane region" description="Helical" evidence="8">
    <location>
        <begin position="44"/>
        <end position="69"/>
    </location>
</feature>
<reference evidence="10" key="1">
    <citation type="submission" date="2021-01" db="EMBL/GenBank/DDBJ databases">
        <title>Genome public.</title>
        <authorList>
            <person name="Liu C."/>
            <person name="Sun Q."/>
        </authorList>
    </citation>
    <scope>NUCLEOTIDE SEQUENCE [LARGE SCALE GENOMIC DNA]</scope>
    <source>
        <strain evidence="10">YIM B02505</strain>
    </source>
</reference>
<evidence type="ECO:0000256" key="8">
    <source>
        <dbReference type="HAMAP-Rule" id="MF_00784"/>
    </source>
</evidence>
<feature type="transmembrane region" description="Helical" evidence="8">
    <location>
        <begin position="107"/>
        <end position="124"/>
    </location>
</feature>
<keyword evidence="10" id="KW-1185">Reference proteome</keyword>
<evidence type="ECO:0000256" key="6">
    <source>
        <dbReference type="ARBA" id="ARBA00022989"/>
    </source>
</evidence>
<comment type="subcellular location">
    <subcellularLocation>
        <location evidence="8">Cell membrane</location>
        <topology evidence="8">Multi-pass membrane protein</topology>
    </subcellularLocation>
</comment>
<keyword evidence="6 8" id="KW-1133">Transmembrane helix</keyword>
<keyword evidence="3 8" id="KW-0645">Protease</keyword>
<comment type="caution">
    <text evidence="9">The sequence shown here is derived from an EMBL/GenBank/DDBJ whole genome shotgun (WGS) entry which is preliminary data.</text>
</comment>
<comment type="function">
    <text evidence="8">May be involved in the proteolytic processing of a quorum sensing system signal molecule precursor.</text>
</comment>
<protein>
    <recommendedName>
        <fullName evidence="8">Putative AgrB-like protein</fullName>
        <ecNumber evidence="8">3.4.-.-</ecNumber>
    </recommendedName>
</protein>
<evidence type="ECO:0000256" key="4">
    <source>
        <dbReference type="ARBA" id="ARBA00022692"/>
    </source>
</evidence>
<keyword evidence="7 8" id="KW-0472">Membrane</keyword>
<dbReference type="EMBL" id="JAENHN010000043">
    <property type="protein sequence ID" value="MBK1811987.1"/>
    <property type="molecule type" value="Genomic_DNA"/>
</dbReference>
<dbReference type="Proteomes" id="UP000596739">
    <property type="component" value="Unassembled WGS sequence"/>
</dbReference>
<keyword evidence="1 8" id="KW-1003">Cell membrane</keyword>
<feature type="transmembrane region" description="Helical" evidence="8">
    <location>
        <begin position="169"/>
        <end position="188"/>
    </location>
</feature>
<gene>
    <name evidence="9" type="ORF">JHL18_15300</name>
</gene>
<evidence type="ECO:0000256" key="3">
    <source>
        <dbReference type="ARBA" id="ARBA00022670"/>
    </source>
</evidence>
<name>A0ABS1ERH3_9CLOT</name>
<evidence type="ECO:0000256" key="7">
    <source>
        <dbReference type="ARBA" id="ARBA00023136"/>
    </source>
</evidence>
<comment type="similarity">
    <text evidence="8">Belongs to the AgrB family.</text>
</comment>
<organism evidence="9 10">
    <name type="scientific">Clostridium yunnanense</name>
    <dbReference type="NCBI Taxonomy" id="2800325"/>
    <lineage>
        <taxon>Bacteria</taxon>
        <taxon>Bacillati</taxon>
        <taxon>Bacillota</taxon>
        <taxon>Clostridia</taxon>
        <taxon>Eubacteriales</taxon>
        <taxon>Clostridiaceae</taxon>
        <taxon>Clostridium</taxon>
    </lineage>
</organism>
<evidence type="ECO:0000256" key="5">
    <source>
        <dbReference type="ARBA" id="ARBA00022801"/>
    </source>
</evidence>
<evidence type="ECO:0000313" key="9">
    <source>
        <dbReference type="EMBL" id="MBK1811987.1"/>
    </source>
</evidence>
<dbReference type="Pfam" id="PF04647">
    <property type="entry name" value="AgrB"/>
    <property type="match status" value="1"/>
</dbReference>
<dbReference type="InterPro" id="IPR006741">
    <property type="entry name" value="AgrB"/>
</dbReference>
<feature type="transmembrane region" description="Helical" evidence="8">
    <location>
        <begin position="81"/>
        <end position="101"/>
    </location>
</feature>
<keyword evidence="2 8" id="KW-0673">Quorum sensing</keyword>
<keyword evidence="4 8" id="KW-0812">Transmembrane</keyword>
<sequence length="200" mass="23128">MIKINTISSYILSVILKNTTCNEIERLKVKLGIDILLLNIPKILILYIISAYLGMLQYTIIISIVFGVLRSTSFGTHANSSIKCFFVTAFIYIGEVYIANLFIFTRFSYLLLLIFMAIFFYKYAPADTEKHPLLNAKLRKKLKLKTIFILLILLIIGLITNSFYFRSLIILATLSQLILILPLTYKLLNRRYNNYANYNI</sequence>
<feature type="transmembrane region" description="Helical" evidence="8">
    <location>
        <begin position="144"/>
        <end position="163"/>
    </location>
</feature>
<dbReference type="HAMAP" id="MF_00784">
    <property type="entry name" value="AgrB"/>
    <property type="match status" value="1"/>
</dbReference>
<evidence type="ECO:0000313" key="10">
    <source>
        <dbReference type="Proteomes" id="UP000596739"/>
    </source>
</evidence>
<evidence type="ECO:0000256" key="2">
    <source>
        <dbReference type="ARBA" id="ARBA00022654"/>
    </source>
</evidence>
<keyword evidence="5 8" id="KW-0378">Hydrolase</keyword>
<proteinExistence type="inferred from homology"/>
<dbReference type="SMART" id="SM00793">
    <property type="entry name" value="AgrB"/>
    <property type="match status" value="1"/>
</dbReference>
<dbReference type="EC" id="3.4.-.-" evidence="8"/>
<evidence type="ECO:0000256" key="1">
    <source>
        <dbReference type="ARBA" id="ARBA00022475"/>
    </source>
</evidence>
<accession>A0ABS1ERH3</accession>
<dbReference type="RefSeq" id="WP_200270732.1">
    <property type="nucleotide sequence ID" value="NZ_JAENHN010000043.1"/>
</dbReference>